<gene>
    <name evidence="2" type="ORF">N7476_005579</name>
</gene>
<dbReference type="Proteomes" id="UP001147746">
    <property type="component" value="Unassembled WGS sequence"/>
</dbReference>
<evidence type="ECO:0000256" key="1">
    <source>
        <dbReference type="SAM" id="MobiDB-lite"/>
    </source>
</evidence>
<sequence>MGLIKTGLTLAGGYGLIKAASKAAHEYEDKKDKRYGQNQPQSYPNQQYNPGYNQQMGYSYPNQGNNTRPQSQSRSVEPQTKDREDAPPSYYQRGSAQEYYSGKGN</sequence>
<reference evidence="2" key="2">
    <citation type="journal article" date="2023" name="IMA Fungus">
        <title>Comparative genomic study of the Penicillium genus elucidates a diverse pangenome and 15 lateral gene transfer events.</title>
        <authorList>
            <person name="Petersen C."/>
            <person name="Sorensen T."/>
            <person name="Nielsen M.R."/>
            <person name="Sondergaard T.E."/>
            <person name="Sorensen J.L."/>
            <person name="Fitzpatrick D.A."/>
            <person name="Frisvad J.C."/>
            <person name="Nielsen K.L."/>
        </authorList>
    </citation>
    <scope>NUCLEOTIDE SEQUENCE</scope>
    <source>
        <strain evidence="2">IBT 21472</strain>
    </source>
</reference>
<keyword evidence="3" id="KW-1185">Reference proteome</keyword>
<organism evidence="2 3">
    <name type="scientific">Penicillium atrosanguineum</name>
    <dbReference type="NCBI Taxonomy" id="1132637"/>
    <lineage>
        <taxon>Eukaryota</taxon>
        <taxon>Fungi</taxon>
        <taxon>Dikarya</taxon>
        <taxon>Ascomycota</taxon>
        <taxon>Pezizomycotina</taxon>
        <taxon>Eurotiomycetes</taxon>
        <taxon>Eurotiomycetidae</taxon>
        <taxon>Eurotiales</taxon>
        <taxon>Aspergillaceae</taxon>
        <taxon>Penicillium</taxon>
    </lineage>
</organism>
<dbReference type="EMBL" id="JAPZBO010000005">
    <property type="protein sequence ID" value="KAJ5315272.1"/>
    <property type="molecule type" value="Genomic_DNA"/>
</dbReference>
<dbReference type="AlphaFoldDB" id="A0A9W9H6Z8"/>
<feature type="region of interest" description="Disordered" evidence="1">
    <location>
        <begin position="28"/>
        <end position="105"/>
    </location>
</feature>
<protein>
    <submittedName>
        <fullName evidence="2">Uncharacterized protein</fullName>
    </submittedName>
</protein>
<reference evidence="2" key="1">
    <citation type="submission" date="2022-12" db="EMBL/GenBank/DDBJ databases">
        <authorList>
            <person name="Petersen C."/>
        </authorList>
    </citation>
    <scope>NUCLEOTIDE SEQUENCE</scope>
    <source>
        <strain evidence="2">IBT 21472</strain>
    </source>
</reference>
<evidence type="ECO:0000313" key="3">
    <source>
        <dbReference type="Proteomes" id="UP001147746"/>
    </source>
</evidence>
<accession>A0A9W9H6Z8</accession>
<name>A0A9W9H6Z8_9EURO</name>
<comment type="caution">
    <text evidence="2">The sequence shown here is derived from an EMBL/GenBank/DDBJ whole genome shotgun (WGS) entry which is preliminary data.</text>
</comment>
<feature type="compositionally biased region" description="Polar residues" evidence="1">
    <location>
        <begin position="60"/>
        <end position="78"/>
    </location>
</feature>
<dbReference type="OrthoDB" id="4499780at2759"/>
<evidence type="ECO:0000313" key="2">
    <source>
        <dbReference type="EMBL" id="KAJ5315272.1"/>
    </source>
</evidence>
<proteinExistence type="predicted"/>
<feature type="compositionally biased region" description="Low complexity" evidence="1">
    <location>
        <begin position="36"/>
        <end position="58"/>
    </location>
</feature>